<feature type="compositionally biased region" description="Basic and acidic residues" evidence="1">
    <location>
        <begin position="130"/>
        <end position="145"/>
    </location>
</feature>
<protein>
    <submittedName>
        <fullName evidence="2">Uncharacterized protein</fullName>
    </submittedName>
</protein>
<dbReference type="EMBL" id="JAMQOQ010000001">
    <property type="protein sequence ID" value="MDS0292899.1"/>
    <property type="molecule type" value="Genomic_DNA"/>
</dbReference>
<feature type="region of interest" description="Disordered" evidence="1">
    <location>
        <begin position="130"/>
        <end position="156"/>
    </location>
</feature>
<proteinExistence type="predicted"/>
<keyword evidence="3" id="KW-1185">Reference proteome</keyword>
<dbReference type="RefSeq" id="WP_310926738.1">
    <property type="nucleotide sequence ID" value="NZ_JAMQOQ010000001.1"/>
</dbReference>
<evidence type="ECO:0000256" key="1">
    <source>
        <dbReference type="SAM" id="MobiDB-lite"/>
    </source>
</evidence>
<feature type="compositionally biased region" description="Acidic residues" evidence="1">
    <location>
        <begin position="276"/>
        <end position="286"/>
    </location>
</feature>
<accession>A0ABU2FY12</accession>
<comment type="caution">
    <text evidence="2">The sequence shown here is derived from an EMBL/GenBank/DDBJ whole genome shotgun (WGS) entry which is preliminary data.</text>
</comment>
<dbReference type="Proteomes" id="UP001254813">
    <property type="component" value="Unassembled WGS sequence"/>
</dbReference>
<evidence type="ECO:0000313" key="2">
    <source>
        <dbReference type="EMBL" id="MDS0292899.1"/>
    </source>
</evidence>
<reference evidence="2 3" key="1">
    <citation type="submission" date="2022-06" db="EMBL/GenBank/DDBJ databases">
        <title>Halogeometricum sp. a new haloarchaeum isolate from saline soil.</title>
        <authorList>
            <person name="Strakova D."/>
            <person name="Galisteo C."/>
            <person name="Sanchez-Porro C."/>
            <person name="Ventosa A."/>
        </authorList>
    </citation>
    <scope>NUCLEOTIDE SEQUENCE [LARGE SCALE GENOMIC DNA]</scope>
    <source>
        <strain evidence="3">S3BR25-2</strain>
    </source>
</reference>
<sequence length="302" mass="29343">MRPRDAVRRAAGYHLRALPPTLAGLAVAGTGVWYGVGAGAGASAATLAAGGRLVPAAGLVLVGTAVAAVGRTAVRIDATAAAVSEAAGEGALDEDDLRQTVAIATDRAVAASFEGAAAEIEARVVDAVDRAASETDPSPDARARTDSGGGDAPRADALGAFAASDRAEPNALADAIRRASERVESYLAAEDGDGDAAAFRGLAEGAAVLDDESDDAGGDAESGVPGVPVASEDAAPADGAEILDGDRSGGGLPDGTGRGDDAVIIDGPDVGADADTNADADADDGGEMVFGGAVRDPESDAA</sequence>
<organism evidence="2 3">
    <name type="scientific">Halogeometricum luteum</name>
    <dbReference type="NCBI Taxonomy" id="2950537"/>
    <lineage>
        <taxon>Archaea</taxon>
        <taxon>Methanobacteriati</taxon>
        <taxon>Methanobacteriota</taxon>
        <taxon>Stenosarchaea group</taxon>
        <taxon>Halobacteria</taxon>
        <taxon>Halobacteriales</taxon>
        <taxon>Haloferacaceae</taxon>
        <taxon>Halogeometricum</taxon>
    </lineage>
</organism>
<name>A0ABU2FY12_9EURY</name>
<gene>
    <name evidence="2" type="ORF">NDI79_01795</name>
</gene>
<evidence type="ECO:0000313" key="3">
    <source>
        <dbReference type="Proteomes" id="UP001254813"/>
    </source>
</evidence>
<feature type="region of interest" description="Disordered" evidence="1">
    <location>
        <begin position="210"/>
        <end position="302"/>
    </location>
</feature>